<keyword evidence="3" id="KW-1185">Reference proteome</keyword>
<gene>
    <name evidence="2" type="ORF">Tco_0989435</name>
</gene>
<comment type="caution">
    <text evidence="2">The sequence shown here is derived from an EMBL/GenBank/DDBJ whole genome shotgun (WGS) entry which is preliminary data.</text>
</comment>
<feature type="compositionally biased region" description="Basic and acidic residues" evidence="1">
    <location>
        <begin position="1"/>
        <end position="16"/>
    </location>
</feature>
<reference evidence="2" key="2">
    <citation type="submission" date="2022-01" db="EMBL/GenBank/DDBJ databases">
        <authorList>
            <person name="Yamashiro T."/>
            <person name="Shiraishi A."/>
            <person name="Satake H."/>
            <person name="Nakayama K."/>
        </authorList>
    </citation>
    <scope>NUCLEOTIDE SEQUENCE</scope>
</reference>
<organism evidence="2 3">
    <name type="scientific">Tanacetum coccineum</name>
    <dbReference type="NCBI Taxonomy" id="301880"/>
    <lineage>
        <taxon>Eukaryota</taxon>
        <taxon>Viridiplantae</taxon>
        <taxon>Streptophyta</taxon>
        <taxon>Embryophyta</taxon>
        <taxon>Tracheophyta</taxon>
        <taxon>Spermatophyta</taxon>
        <taxon>Magnoliopsida</taxon>
        <taxon>eudicotyledons</taxon>
        <taxon>Gunneridae</taxon>
        <taxon>Pentapetalae</taxon>
        <taxon>asterids</taxon>
        <taxon>campanulids</taxon>
        <taxon>Asterales</taxon>
        <taxon>Asteraceae</taxon>
        <taxon>Asteroideae</taxon>
        <taxon>Anthemideae</taxon>
        <taxon>Anthemidinae</taxon>
        <taxon>Tanacetum</taxon>
    </lineage>
</organism>
<evidence type="ECO:0000313" key="2">
    <source>
        <dbReference type="EMBL" id="GJT54381.1"/>
    </source>
</evidence>
<proteinExistence type="predicted"/>
<reference evidence="2" key="1">
    <citation type="journal article" date="2022" name="Int. J. Mol. Sci.">
        <title>Draft Genome of Tanacetum Coccineum: Genomic Comparison of Closely Related Tanacetum-Family Plants.</title>
        <authorList>
            <person name="Yamashiro T."/>
            <person name="Shiraishi A."/>
            <person name="Nakayama K."/>
            <person name="Satake H."/>
        </authorList>
    </citation>
    <scope>NUCLEOTIDE SEQUENCE</scope>
</reference>
<protein>
    <submittedName>
        <fullName evidence="2">Uncharacterized protein</fullName>
    </submittedName>
</protein>
<name>A0ABQ5ETM7_9ASTR</name>
<dbReference type="EMBL" id="BQNB010016667">
    <property type="protein sequence ID" value="GJT54381.1"/>
    <property type="molecule type" value="Genomic_DNA"/>
</dbReference>
<dbReference type="Proteomes" id="UP001151760">
    <property type="component" value="Unassembled WGS sequence"/>
</dbReference>
<evidence type="ECO:0000256" key="1">
    <source>
        <dbReference type="SAM" id="MobiDB-lite"/>
    </source>
</evidence>
<evidence type="ECO:0000313" key="3">
    <source>
        <dbReference type="Proteomes" id="UP001151760"/>
    </source>
</evidence>
<feature type="region of interest" description="Disordered" evidence="1">
    <location>
        <begin position="1"/>
        <end position="28"/>
    </location>
</feature>
<sequence length="155" mass="17738">MKEPMEIRRRERRPGNHPDSQTPPNPSVSFITKKVLKFNLLFESLGLVPHRPTLNSFASKKEMANGSTRMFSVRPEYGNWNDEKTVEDGLSRLIRDAGTLKPMKGNKNPMASNAQVIFDGRSLEVLRKFHWMILGGRFNWLSHVSSPLSSKPLEY</sequence>
<accession>A0ABQ5ETM7</accession>